<keyword evidence="3" id="KW-0067">ATP-binding</keyword>
<dbReference type="Gene3D" id="1.20.272.10">
    <property type="match status" value="1"/>
</dbReference>
<dbReference type="SMART" id="SM00382">
    <property type="entry name" value="AAA"/>
    <property type="match status" value="1"/>
</dbReference>
<reference evidence="5 6" key="1">
    <citation type="submission" date="2019-08" db="EMBL/GenBank/DDBJ databases">
        <title>In-depth cultivation of the pig gut microbiome towards novel bacterial diversity and tailored functional studies.</title>
        <authorList>
            <person name="Wylensek D."/>
            <person name="Hitch T.C.A."/>
            <person name="Clavel T."/>
        </authorList>
    </citation>
    <scope>NUCLEOTIDE SEQUENCE [LARGE SCALE GENOMIC DNA]</scope>
    <source>
        <strain evidence="5 6">WCA-383-APC-5B</strain>
    </source>
</reference>
<dbReference type="Pfam" id="PF00004">
    <property type="entry name" value="AAA"/>
    <property type="match status" value="1"/>
</dbReference>
<dbReference type="GO" id="GO:0000731">
    <property type="term" value="P:DNA synthesis involved in DNA repair"/>
    <property type="evidence" value="ECO:0007669"/>
    <property type="project" value="TreeGrafter"/>
</dbReference>
<dbReference type="GO" id="GO:0005524">
    <property type="term" value="F:ATP binding"/>
    <property type="evidence" value="ECO:0007669"/>
    <property type="project" value="UniProtKB-KW"/>
</dbReference>
<evidence type="ECO:0000256" key="2">
    <source>
        <dbReference type="ARBA" id="ARBA00022741"/>
    </source>
</evidence>
<sequence>MNPLADKIRPRNLEEVVGQQHLIGPNRILNRILKSGCITNMIFYGPPGVGKTTIARIIAEKSNKRLYKLNATTASLKDIEDITKDLNTLMTSDGVILYLDEIQNFNKRQQQSLLQYMEDGSITLIASTTENPYHYIYKAILSRSTIFEFKPVTNEDIKAALKRGTAICEKEFKDIKINIDNDAYAYLSGCSNGDVRKAINALEIAIKSTMPDENAVLHIDLETAKECSQSKVINYDSDGDSHYDIISAFQKSIRGSDCDAAIHYLARLIKADDLQIICRRLLVIACEDIGMAYPQAISIVKNCVDSAMQLGFPEARFPLSEAVLVLATAPKSNSATTAIDMALSDLETKNIGDIPLHLKDAHYSGAKKMGRGVEYKFPHAYKNHYVAQQYLPDNLLGRKYYVSGDNKNERIIAEYWNKIKNN</sequence>
<proteinExistence type="inferred from homology"/>
<dbReference type="InterPro" id="IPR021886">
    <property type="entry name" value="MgsA_C"/>
</dbReference>
<dbReference type="CDD" id="cd00009">
    <property type="entry name" value="AAA"/>
    <property type="match status" value="1"/>
</dbReference>
<dbReference type="RefSeq" id="WP_154530107.1">
    <property type="nucleotide sequence ID" value="NZ_VULX01000001.1"/>
</dbReference>
<dbReference type="InterPro" id="IPR003593">
    <property type="entry name" value="AAA+_ATPase"/>
</dbReference>
<dbReference type="CDD" id="cd18139">
    <property type="entry name" value="HLD_clamp_RarA"/>
    <property type="match status" value="1"/>
</dbReference>
<evidence type="ECO:0000256" key="3">
    <source>
        <dbReference type="ARBA" id="ARBA00022840"/>
    </source>
</evidence>
<dbReference type="Gene3D" id="1.10.3710.10">
    <property type="entry name" value="DNA polymerase III clamp loader subunits, C-terminal domain"/>
    <property type="match status" value="1"/>
</dbReference>
<gene>
    <name evidence="5" type="ORF">FYJ33_02105</name>
</gene>
<dbReference type="SUPFAM" id="SSF48019">
    <property type="entry name" value="post-AAA+ oligomerization domain-like"/>
    <property type="match status" value="1"/>
</dbReference>
<dbReference type="FunFam" id="1.10.3710.10:FF:000003">
    <property type="entry name" value="ATPase, AAA family protein"/>
    <property type="match status" value="1"/>
</dbReference>
<dbReference type="InterPro" id="IPR051314">
    <property type="entry name" value="AAA_ATPase_RarA/MGS1/WRNIP1"/>
</dbReference>
<keyword evidence="2" id="KW-0547">Nucleotide-binding</keyword>
<dbReference type="GO" id="GO:0017116">
    <property type="term" value="F:single-stranded DNA helicase activity"/>
    <property type="evidence" value="ECO:0007669"/>
    <property type="project" value="TreeGrafter"/>
</dbReference>
<dbReference type="Gene3D" id="1.10.8.60">
    <property type="match status" value="1"/>
</dbReference>
<dbReference type="GO" id="GO:0008047">
    <property type="term" value="F:enzyme activator activity"/>
    <property type="evidence" value="ECO:0007669"/>
    <property type="project" value="TreeGrafter"/>
</dbReference>
<dbReference type="Pfam" id="PF16193">
    <property type="entry name" value="AAA_assoc_2"/>
    <property type="match status" value="1"/>
</dbReference>
<comment type="caution">
    <text evidence="5">The sequence shown here is derived from an EMBL/GenBank/DDBJ whole genome shotgun (WGS) entry which is preliminary data.</text>
</comment>
<evidence type="ECO:0000256" key="1">
    <source>
        <dbReference type="ARBA" id="ARBA00008959"/>
    </source>
</evidence>
<name>A0A7X2T0L0_9CLOT</name>
<dbReference type="InterPro" id="IPR027417">
    <property type="entry name" value="P-loop_NTPase"/>
</dbReference>
<dbReference type="Pfam" id="PF12002">
    <property type="entry name" value="MgsA_C"/>
    <property type="match status" value="1"/>
</dbReference>
<keyword evidence="6" id="KW-1185">Reference proteome</keyword>
<evidence type="ECO:0000313" key="5">
    <source>
        <dbReference type="EMBL" id="MSR90240.1"/>
    </source>
</evidence>
<accession>A0A7X2T0L0</accession>
<dbReference type="EMBL" id="VULX01000001">
    <property type="protein sequence ID" value="MSR90240.1"/>
    <property type="molecule type" value="Genomic_DNA"/>
</dbReference>
<dbReference type="GO" id="GO:0006261">
    <property type="term" value="P:DNA-templated DNA replication"/>
    <property type="evidence" value="ECO:0007669"/>
    <property type="project" value="TreeGrafter"/>
</dbReference>
<dbReference type="GO" id="GO:0003677">
    <property type="term" value="F:DNA binding"/>
    <property type="evidence" value="ECO:0007669"/>
    <property type="project" value="InterPro"/>
</dbReference>
<dbReference type="FunFam" id="1.20.272.10:FF:000001">
    <property type="entry name" value="Putative AAA family ATPase"/>
    <property type="match status" value="1"/>
</dbReference>
<dbReference type="InterPro" id="IPR003959">
    <property type="entry name" value="ATPase_AAA_core"/>
</dbReference>
<protein>
    <submittedName>
        <fullName evidence="5">Replication-associated recombination protein A</fullName>
    </submittedName>
</protein>
<feature type="domain" description="AAA+ ATPase" evidence="4">
    <location>
        <begin position="37"/>
        <end position="153"/>
    </location>
</feature>
<organism evidence="5 6">
    <name type="scientific">Inconstantimicrobium porci</name>
    <dbReference type="NCBI Taxonomy" id="2652291"/>
    <lineage>
        <taxon>Bacteria</taxon>
        <taxon>Bacillati</taxon>
        <taxon>Bacillota</taxon>
        <taxon>Clostridia</taxon>
        <taxon>Eubacteriales</taxon>
        <taxon>Clostridiaceae</taxon>
        <taxon>Inconstantimicrobium</taxon>
    </lineage>
</organism>
<dbReference type="AlphaFoldDB" id="A0A7X2T0L0"/>
<dbReference type="SUPFAM" id="SSF52540">
    <property type="entry name" value="P-loop containing nucleoside triphosphate hydrolases"/>
    <property type="match status" value="1"/>
</dbReference>
<dbReference type="PANTHER" id="PTHR13779">
    <property type="entry name" value="WERNER HELICASE-INTERACTING PROTEIN 1 FAMILY MEMBER"/>
    <property type="match status" value="1"/>
</dbReference>
<evidence type="ECO:0000313" key="6">
    <source>
        <dbReference type="Proteomes" id="UP000460287"/>
    </source>
</evidence>
<dbReference type="Proteomes" id="UP000460287">
    <property type="component" value="Unassembled WGS sequence"/>
</dbReference>
<comment type="similarity">
    <text evidence="1">Belongs to the AAA ATPase family. RarA/MGS1/WRNIP1 subfamily.</text>
</comment>
<dbReference type="InterPro" id="IPR032423">
    <property type="entry name" value="AAA_assoc_2"/>
</dbReference>
<dbReference type="GO" id="GO:0016887">
    <property type="term" value="F:ATP hydrolysis activity"/>
    <property type="evidence" value="ECO:0007669"/>
    <property type="project" value="InterPro"/>
</dbReference>
<dbReference type="InterPro" id="IPR008921">
    <property type="entry name" value="DNA_pol3_clamp-load_cplx_C"/>
</dbReference>
<dbReference type="Gene3D" id="3.40.50.300">
    <property type="entry name" value="P-loop containing nucleotide triphosphate hydrolases"/>
    <property type="match status" value="1"/>
</dbReference>
<dbReference type="PANTHER" id="PTHR13779:SF7">
    <property type="entry name" value="ATPASE WRNIP1"/>
    <property type="match status" value="1"/>
</dbReference>
<evidence type="ECO:0000259" key="4">
    <source>
        <dbReference type="SMART" id="SM00382"/>
    </source>
</evidence>